<keyword evidence="6" id="KW-0411">Iron-sulfur</keyword>
<evidence type="ECO:0000256" key="3">
    <source>
        <dbReference type="ARBA" id="ARBA00022691"/>
    </source>
</evidence>
<dbReference type="EMBL" id="DTBJ01000020">
    <property type="protein sequence ID" value="HGM58520.1"/>
    <property type="molecule type" value="Genomic_DNA"/>
</dbReference>
<comment type="caution">
    <text evidence="8">The sequence shown here is derived from an EMBL/GenBank/DDBJ whole genome shotgun (WGS) entry which is preliminary data.</text>
</comment>
<evidence type="ECO:0000256" key="4">
    <source>
        <dbReference type="ARBA" id="ARBA00022723"/>
    </source>
</evidence>
<sequence length="252" mass="29333">MICKLYASGYRDLSLIDIYGSVSFTLWLCGCNYNCPFCHNWKLAVKDPDICKWILIEDIIEKLKHMVKLIDYVHVTGGEPLLQTNCLLEFFSKTRVIGLRNSINSNLSNPSNLSKLLDEKLLDHVASDLKIPFTEMTGLDENSYNYWKSYVESLEVIAQYNVLFELRIPVAKDLTIRYISEVLSELKNILSKMKNYYVIVFPLIGKPIVSVRDEEWCSKYCYPSREEVFEISRIVKELLDTNVIVKYRWNIG</sequence>
<protein>
    <submittedName>
        <fullName evidence="8">Anaerobic ribonucleoside-triphosphate reductase activating protein</fullName>
    </submittedName>
</protein>
<dbReference type="Gene3D" id="3.20.20.70">
    <property type="entry name" value="Aldolase class I"/>
    <property type="match status" value="1"/>
</dbReference>
<keyword evidence="4" id="KW-0479">Metal-binding</keyword>
<dbReference type="GO" id="GO:0046872">
    <property type="term" value="F:metal ion binding"/>
    <property type="evidence" value="ECO:0007669"/>
    <property type="project" value="UniProtKB-KW"/>
</dbReference>
<reference evidence="8" key="1">
    <citation type="journal article" date="2020" name="mSystems">
        <title>Genome- and Community-Level Interaction Insights into Carbon Utilization and Element Cycling Functions of Hydrothermarchaeota in Hydrothermal Sediment.</title>
        <authorList>
            <person name="Zhou Z."/>
            <person name="Liu Y."/>
            <person name="Xu W."/>
            <person name="Pan J."/>
            <person name="Luo Z.H."/>
            <person name="Li M."/>
        </authorList>
    </citation>
    <scope>NUCLEOTIDE SEQUENCE [LARGE SCALE GENOMIC DNA]</scope>
    <source>
        <strain evidence="8">SpSt-642</strain>
    </source>
</reference>
<keyword evidence="5" id="KW-0408">Iron</keyword>
<dbReference type="PANTHER" id="PTHR30352:SF13">
    <property type="entry name" value="GLYCYL-RADICAL ENZYME ACTIVATING ENZYME YJJW-RELATED"/>
    <property type="match status" value="1"/>
</dbReference>
<proteinExistence type="predicted"/>
<dbReference type="PANTHER" id="PTHR30352">
    <property type="entry name" value="PYRUVATE FORMATE-LYASE-ACTIVATING ENZYME"/>
    <property type="match status" value="1"/>
</dbReference>
<dbReference type="InterPro" id="IPR007197">
    <property type="entry name" value="rSAM"/>
</dbReference>
<dbReference type="Pfam" id="PF04055">
    <property type="entry name" value="Radical_SAM"/>
    <property type="match status" value="1"/>
</dbReference>
<feature type="domain" description="Radical SAM core" evidence="7">
    <location>
        <begin position="14"/>
        <end position="242"/>
    </location>
</feature>
<dbReference type="GO" id="GO:0051539">
    <property type="term" value="F:4 iron, 4 sulfur cluster binding"/>
    <property type="evidence" value="ECO:0007669"/>
    <property type="project" value="UniProtKB-KW"/>
</dbReference>
<dbReference type="InterPro" id="IPR012840">
    <property type="entry name" value="NrdG2"/>
</dbReference>
<evidence type="ECO:0000259" key="7">
    <source>
        <dbReference type="PROSITE" id="PS51918"/>
    </source>
</evidence>
<comment type="cofactor">
    <cofactor evidence="1">
        <name>[4Fe-4S] cluster</name>
        <dbReference type="ChEBI" id="CHEBI:49883"/>
    </cofactor>
</comment>
<accession>A0A7C4D6X7</accession>
<evidence type="ECO:0000256" key="2">
    <source>
        <dbReference type="ARBA" id="ARBA00022485"/>
    </source>
</evidence>
<dbReference type="PROSITE" id="PS51918">
    <property type="entry name" value="RADICAL_SAM"/>
    <property type="match status" value="1"/>
</dbReference>
<evidence type="ECO:0000256" key="5">
    <source>
        <dbReference type="ARBA" id="ARBA00023004"/>
    </source>
</evidence>
<dbReference type="CDD" id="cd01335">
    <property type="entry name" value="Radical_SAM"/>
    <property type="match status" value="1"/>
</dbReference>
<dbReference type="GO" id="GO:0003824">
    <property type="term" value="F:catalytic activity"/>
    <property type="evidence" value="ECO:0007669"/>
    <property type="project" value="InterPro"/>
</dbReference>
<dbReference type="PROSITE" id="PS51257">
    <property type="entry name" value="PROKAR_LIPOPROTEIN"/>
    <property type="match status" value="1"/>
</dbReference>
<dbReference type="InterPro" id="IPR013785">
    <property type="entry name" value="Aldolase_TIM"/>
</dbReference>
<name>A0A7C4D6X7_STAMA</name>
<gene>
    <name evidence="8" type="ORF">ENU14_02890</name>
</gene>
<evidence type="ECO:0000313" key="8">
    <source>
        <dbReference type="EMBL" id="HGM58520.1"/>
    </source>
</evidence>
<evidence type="ECO:0000256" key="1">
    <source>
        <dbReference type="ARBA" id="ARBA00001966"/>
    </source>
</evidence>
<dbReference type="NCBIfam" id="TIGR02495">
    <property type="entry name" value="NrdG2"/>
    <property type="match status" value="1"/>
</dbReference>
<dbReference type="SFLD" id="SFLDS00029">
    <property type="entry name" value="Radical_SAM"/>
    <property type="match status" value="1"/>
</dbReference>
<keyword evidence="2" id="KW-0004">4Fe-4S</keyword>
<dbReference type="InterPro" id="IPR058240">
    <property type="entry name" value="rSAM_sf"/>
</dbReference>
<dbReference type="AlphaFoldDB" id="A0A7C4D6X7"/>
<dbReference type="SUPFAM" id="SSF102114">
    <property type="entry name" value="Radical SAM enzymes"/>
    <property type="match status" value="1"/>
</dbReference>
<dbReference type="SFLD" id="SFLDG01094">
    <property type="entry name" value="Uncharacterised_Radical_SAM_Su"/>
    <property type="match status" value="1"/>
</dbReference>
<evidence type="ECO:0000256" key="6">
    <source>
        <dbReference type="ARBA" id="ARBA00023014"/>
    </source>
</evidence>
<keyword evidence="3" id="KW-0949">S-adenosyl-L-methionine</keyword>
<organism evidence="8">
    <name type="scientific">Staphylothermus marinus</name>
    <dbReference type="NCBI Taxonomy" id="2280"/>
    <lineage>
        <taxon>Archaea</taxon>
        <taxon>Thermoproteota</taxon>
        <taxon>Thermoprotei</taxon>
        <taxon>Desulfurococcales</taxon>
        <taxon>Desulfurococcaceae</taxon>
        <taxon>Staphylothermus</taxon>
    </lineage>
</organism>
<dbReference type="InterPro" id="IPR034457">
    <property type="entry name" value="Organic_radical-activating"/>
</dbReference>